<comment type="caution">
    <text evidence="2">The sequence shown here is derived from an EMBL/GenBank/DDBJ whole genome shotgun (WGS) entry which is preliminary data.</text>
</comment>
<name>A0ABW0H3D5_9HYPH</name>
<sequence length="65" mass="7330">MRSPARELRTVAAALCLLANEEKGRPRRRFLLAARVLRQEAKTIEGRATARATQAREDRDGPRDS</sequence>
<dbReference type="Proteomes" id="UP001596104">
    <property type="component" value="Unassembled WGS sequence"/>
</dbReference>
<reference evidence="3" key="1">
    <citation type="journal article" date="2019" name="Int. J. Syst. Evol. Microbiol.">
        <title>The Global Catalogue of Microorganisms (GCM) 10K type strain sequencing project: providing services to taxonomists for standard genome sequencing and annotation.</title>
        <authorList>
            <consortium name="The Broad Institute Genomics Platform"/>
            <consortium name="The Broad Institute Genome Sequencing Center for Infectious Disease"/>
            <person name="Wu L."/>
            <person name="Ma J."/>
        </authorList>
    </citation>
    <scope>NUCLEOTIDE SEQUENCE [LARGE SCALE GENOMIC DNA]</scope>
    <source>
        <strain evidence="3">CGMCC 1.16326</strain>
    </source>
</reference>
<feature type="compositionally biased region" description="Basic and acidic residues" evidence="1">
    <location>
        <begin position="54"/>
        <end position="65"/>
    </location>
</feature>
<keyword evidence="3" id="KW-1185">Reference proteome</keyword>
<gene>
    <name evidence="2" type="ORF">ACFPPC_03255</name>
</gene>
<organism evidence="2 3">
    <name type="scientific">Bosea vestrisii</name>
    <dbReference type="NCBI Taxonomy" id="151416"/>
    <lineage>
        <taxon>Bacteria</taxon>
        <taxon>Pseudomonadati</taxon>
        <taxon>Pseudomonadota</taxon>
        <taxon>Alphaproteobacteria</taxon>
        <taxon>Hyphomicrobiales</taxon>
        <taxon>Boseaceae</taxon>
        <taxon>Bosea</taxon>
    </lineage>
</organism>
<dbReference type="EMBL" id="JBHSLV010000007">
    <property type="protein sequence ID" value="MFC5391656.1"/>
    <property type="molecule type" value="Genomic_DNA"/>
</dbReference>
<dbReference type="RefSeq" id="WP_377006465.1">
    <property type="nucleotide sequence ID" value="NZ_JBHSLV010000007.1"/>
</dbReference>
<evidence type="ECO:0000313" key="3">
    <source>
        <dbReference type="Proteomes" id="UP001596104"/>
    </source>
</evidence>
<feature type="region of interest" description="Disordered" evidence="1">
    <location>
        <begin position="43"/>
        <end position="65"/>
    </location>
</feature>
<evidence type="ECO:0000256" key="1">
    <source>
        <dbReference type="SAM" id="MobiDB-lite"/>
    </source>
</evidence>
<accession>A0ABW0H3D5</accession>
<evidence type="ECO:0000313" key="2">
    <source>
        <dbReference type="EMBL" id="MFC5391656.1"/>
    </source>
</evidence>
<proteinExistence type="predicted"/>
<protein>
    <submittedName>
        <fullName evidence="2">Uncharacterized protein</fullName>
    </submittedName>
</protein>